<protein>
    <submittedName>
        <fullName evidence="2">Membrane protein</fullName>
    </submittedName>
</protein>
<accession>A0A810KU76</accession>
<dbReference type="SUPFAM" id="SSF52980">
    <property type="entry name" value="Restriction endonuclease-like"/>
    <property type="match status" value="1"/>
</dbReference>
<dbReference type="AlphaFoldDB" id="A0A810KU76"/>
<dbReference type="RefSeq" id="WP_030445038.1">
    <property type="nucleotide sequence ID" value="NZ_AP023354.1"/>
</dbReference>
<sequence>MDLPALRPRPGHLRETAERIEASTGLRVEIVGGSLVMSPTPRGKHAGTIRRLRIQLEPHLPESLAPYEMSSVALPGDPDDYVTPDLAVLPVEWDEDDSWLADPADVVLAVEVISQSEKAKDVTDKNGWYAEAGVAVLLVLDPRVGRWSLHTHPADGEYRGRLDGVYGEPIELPAPLPSPIDTTVLPRYGQPTARA</sequence>
<dbReference type="KEGG" id="aser:Asera_00070"/>
<evidence type="ECO:0000313" key="2">
    <source>
        <dbReference type="EMBL" id="BCJ25899.1"/>
    </source>
</evidence>
<dbReference type="EMBL" id="AP023354">
    <property type="protein sequence ID" value="BCJ25899.1"/>
    <property type="molecule type" value="Genomic_DNA"/>
</dbReference>
<evidence type="ECO:0000313" key="3">
    <source>
        <dbReference type="Proteomes" id="UP000680750"/>
    </source>
</evidence>
<dbReference type="PANTHER" id="PTHR35400">
    <property type="entry name" value="SLR1083 PROTEIN"/>
    <property type="match status" value="1"/>
</dbReference>
<dbReference type="PANTHER" id="PTHR35400:SF3">
    <property type="entry name" value="SLL1072 PROTEIN"/>
    <property type="match status" value="1"/>
</dbReference>
<dbReference type="InterPro" id="IPR011335">
    <property type="entry name" value="Restrct_endonuc-II-like"/>
</dbReference>
<dbReference type="CDD" id="cd06260">
    <property type="entry name" value="DUF820-like"/>
    <property type="match status" value="1"/>
</dbReference>
<dbReference type="Proteomes" id="UP000680750">
    <property type="component" value="Chromosome"/>
</dbReference>
<gene>
    <name evidence="2" type="ORF">Asera_00070</name>
</gene>
<dbReference type="InterPro" id="IPR012296">
    <property type="entry name" value="Nuclease_put_TT1808"/>
</dbReference>
<reference evidence="2" key="1">
    <citation type="submission" date="2020-08" db="EMBL/GenBank/DDBJ databases">
        <title>Whole genome shotgun sequence of Actinocatenispora sera NBRC 101916.</title>
        <authorList>
            <person name="Komaki H."/>
            <person name="Tamura T."/>
        </authorList>
    </citation>
    <scope>NUCLEOTIDE SEQUENCE</scope>
    <source>
        <strain evidence="2">NBRC 101916</strain>
    </source>
</reference>
<dbReference type="Gene3D" id="3.90.1570.10">
    <property type="entry name" value="tt1808, chain A"/>
    <property type="match status" value="1"/>
</dbReference>
<keyword evidence="3" id="KW-1185">Reference proteome</keyword>
<feature type="domain" description="Putative restriction endonuclease" evidence="1">
    <location>
        <begin position="17"/>
        <end position="177"/>
    </location>
</feature>
<dbReference type="Pfam" id="PF05685">
    <property type="entry name" value="Uma2"/>
    <property type="match status" value="1"/>
</dbReference>
<dbReference type="InterPro" id="IPR008538">
    <property type="entry name" value="Uma2"/>
</dbReference>
<name>A0A810KU76_9ACTN</name>
<organism evidence="2 3">
    <name type="scientific">Actinocatenispora sera</name>
    <dbReference type="NCBI Taxonomy" id="390989"/>
    <lineage>
        <taxon>Bacteria</taxon>
        <taxon>Bacillati</taxon>
        <taxon>Actinomycetota</taxon>
        <taxon>Actinomycetes</taxon>
        <taxon>Micromonosporales</taxon>
        <taxon>Micromonosporaceae</taxon>
        <taxon>Actinocatenispora</taxon>
    </lineage>
</organism>
<proteinExistence type="predicted"/>
<evidence type="ECO:0000259" key="1">
    <source>
        <dbReference type="Pfam" id="PF05685"/>
    </source>
</evidence>